<keyword evidence="6" id="KW-0949">S-adenosyl-L-methionine</keyword>
<dbReference type="InterPro" id="IPR050777">
    <property type="entry name" value="SET2_Histone-Lys_MeTrsfase"/>
</dbReference>
<keyword evidence="7" id="KW-0539">Nucleus</keyword>
<dbReference type="GO" id="GO:0005694">
    <property type="term" value="C:chromosome"/>
    <property type="evidence" value="ECO:0007669"/>
    <property type="project" value="UniProtKB-SubCell"/>
</dbReference>
<feature type="domain" description="SET" evidence="8">
    <location>
        <begin position="172"/>
        <end position="287"/>
    </location>
</feature>
<dbReference type="PROSITE" id="PS50868">
    <property type="entry name" value="POST_SET"/>
    <property type="match status" value="1"/>
</dbReference>
<evidence type="ECO:0000256" key="7">
    <source>
        <dbReference type="ARBA" id="ARBA00023242"/>
    </source>
</evidence>
<dbReference type="GO" id="GO:0005634">
    <property type="term" value="C:nucleus"/>
    <property type="evidence" value="ECO:0007669"/>
    <property type="project" value="UniProtKB-SubCell"/>
</dbReference>
<dbReference type="Pfam" id="PF00856">
    <property type="entry name" value="SET"/>
    <property type="match status" value="1"/>
</dbReference>
<dbReference type="PROSITE" id="PS50280">
    <property type="entry name" value="SET"/>
    <property type="match status" value="1"/>
</dbReference>
<dbReference type="SMART" id="SM00317">
    <property type="entry name" value="SET"/>
    <property type="match status" value="1"/>
</dbReference>
<reference evidence="12" key="1">
    <citation type="submission" date="2016-02" db="EMBL/GenBank/DDBJ databases">
        <title>Comparative genomics of biotechnologically important yeasts.</title>
        <authorList>
            <consortium name="DOE Joint Genome Institute"/>
            <person name="Riley R."/>
            <person name="Haridas S."/>
            <person name="Wolfe K.H."/>
            <person name="Lopes M.R."/>
            <person name="Hittinger C.T."/>
            <person name="Goker M."/>
            <person name="Salamov A."/>
            <person name="Wisecaver J."/>
            <person name="Long T.M."/>
            <person name="Aerts A.L."/>
            <person name="Barry K."/>
            <person name="Choi C."/>
            <person name="Clum A."/>
            <person name="Coughlan A.Y."/>
            <person name="Deshpande S."/>
            <person name="Douglass A.P."/>
            <person name="Hanson S.J."/>
            <person name="Klenk H.-P."/>
            <person name="Labutti K."/>
            <person name="Lapidus A."/>
            <person name="Lindquist E."/>
            <person name="Lipzen A."/>
            <person name="Meier-Kolthoff J.P."/>
            <person name="Ohm R.A."/>
            <person name="Otillar R.P."/>
            <person name="Pangilinan J."/>
            <person name="Peng Y."/>
            <person name="Rokas A."/>
            <person name="Rosa C.A."/>
            <person name="Scheuner C."/>
            <person name="Sibirny A.A."/>
            <person name="Slot J.C."/>
            <person name="Stielow J.B."/>
            <person name="Sun H."/>
            <person name="Kurtzman C.P."/>
            <person name="Blackwell M."/>
            <person name="Jeffries T.W."/>
            <person name="Grigoriev I.V."/>
        </authorList>
    </citation>
    <scope>NUCLEOTIDE SEQUENCE [LARGE SCALE GENOMIC DNA]</scope>
    <source>
        <strain evidence="12">NRRL Y-17796</strain>
    </source>
</reference>
<feature type="domain" description="AWS" evidence="10">
    <location>
        <begin position="118"/>
        <end position="161"/>
    </location>
</feature>
<evidence type="ECO:0000259" key="8">
    <source>
        <dbReference type="PROSITE" id="PS50280"/>
    </source>
</evidence>
<evidence type="ECO:0000256" key="4">
    <source>
        <dbReference type="ARBA" id="ARBA00022603"/>
    </source>
</evidence>
<keyword evidence="5" id="KW-0808">Transferase</keyword>
<accession>A0A1E4TFS7</accession>
<dbReference type="PANTHER" id="PTHR22884">
    <property type="entry name" value="SET DOMAIN PROTEINS"/>
    <property type="match status" value="1"/>
</dbReference>
<dbReference type="SUPFAM" id="SSF82199">
    <property type="entry name" value="SET domain"/>
    <property type="match status" value="1"/>
</dbReference>
<keyword evidence="12" id="KW-1185">Reference proteome</keyword>
<evidence type="ECO:0000256" key="1">
    <source>
        <dbReference type="ARBA" id="ARBA00004123"/>
    </source>
</evidence>
<evidence type="ECO:0000256" key="5">
    <source>
        <dbReference type="ARBA" id="ARBA00022679"/>
    </source>
</evidence>
<name>A0A1E4TFS7_9ASCO</name>
<keyword evidence="4" id="KW-0489">Methyltransferase</keyword>
<dbReference type="GO" id="GO:0032259">
    <property type="term" value="P:methylation"/>
    <property type="evidence" value="ECO:0007669"/>
    <property type="project" value="UniProtKB-KW"/>
</dbReference>
<proteinExistence type="predicted"/>
<evidence type="ECO:0008006" key="13">
    <source>
        <dbReference type="Google" id="ProtNLM"/>
    </source>
</evidence>
<dbReference type="GO" id="GO:0042054">
    <property type="term" value="F:histone methyltransferase activity"/>
    <property type="evidence" value="ECO:0007669"/>
    <property type="project" value="InterPro"/>
</dbReference>
<gene>
    <name evidence="11" type="ORF">CANCADRAFT_2256</name>
</gene>
<dbReference type="SMART" id="SM00570">
    <property type="entry name" value="AWS"/>
    <property type="match status" value="1"/>
</dbReference>
<dbReference type="SMART" id="SM00508">
    <property type="entry name" value="PostSET"/>
    <property type="match status" value="1"/>
</dbReference>
<dbReference type="PROSITE" id="PS51215">
    <property type="entry name" value="AWS"/>
    <property type="match status" value="1"/>
</dbReference>
<evidence type="ECO:0000256" key="6">
    <source>
        <dbReference type="ARBA" id="ARBA00022691"/>
    </source>
</evidence>
<dbReference type="Proteomes" id="UP000095023">
    <property type="component" value="Unassembled WGS sequence"/>
</dbReference>
<organism evidence="11 12">
    <name type="scientific">Tortispora caseinolytica NRRL Y-17796</name>
    <dbReference type="NCBI Taxonomy" id="767744"/>
    <lineage>
        <taxon>Eukaryota</taxon>
        <taxon>Fungi</taxon>
        <taxon>Dikarya</taxon>
        <taxon>Ascomycota</taxon>
        <taxon>Saccharomycotina</taxon>
        <taxon>Trigonopsidomycetes</taxon>
        <taxon>Trigonopsidales</taxon>
        <taxon>Trigonopsidaceae</taxon>
        <taxon>Tortispora</taxon>
    </lineage>
</organism>
<dbReference type="AlphaFoldDB" id="A0A1E4TFS7"/>
<dbReference type="Gene3D" id="2.170.270.10">
    <property type="entry name" value="SET domain"/>
    <property type="match status" value="1"/>
</dbReference>
<keyword evidence="3" id="KW-0158">Chromosome</keyword>
<evidence type="ECO:0000313" key="12">
    <source>
        <dbReference type="Proteomes" id="UP000095023"/>
    </source>
</evidence>
<evidence type="ECO:0000256" key="3">
    <source>
        <dbReference type="ARBA" id="ARBA00022454"/>
    </source>
</evidence>
<dbReference type="InterPro" id="IPR046341">
    <property type="entry name" value="SET_dom_sf"/>
</dbReference>
<evidence type="ECO:0000313" key="11">
    <source>
        <dbReference type="EMBL" id="ODV90528.1"/>
    </source>
</evidence>
<comment type="subcellular location">
    <subcellularLocation>
        <location evidence="2">Chromosome</location>
    </subcellularLocation>
    <subcellularLocation>
        <location evidence="1">Nucleus</location>
    </subcellularLocation>
</comment>
<dbReference type="EMBL" id="KV453842">
    <property type="protein sequence ID" value="ODV90528.1"/>
    <property type="molecule type" value="Genomic_DNA"/>
</dbReference>
<evidence type="ECO:0000256" key="2">
    <source>
        <dbReference type="ARBA" id="ARBA00004286"/>
    </source>
</evidence>
<evidence type="ECO:0000259" key="9">
    <source>
        <dbReference type="PROSITE" id="PS50868"/>
    </source>
</evidence>
<evidence type="ECO:0000259" key="10">
    <source>
        <dbReference type="PROSITE" id="PS51215"/>
    </source>
</evidence>
<dbReference type="InterPro" id="IPR003616">
    <property type="entry name" value="Post-SET_dom"/>
</dbReference>
<dbReference type="InterPro" id="IPR001214">
    <property type="entry name" value="SET_dom"/>
</dbReference>
<feature type="domain" description="Post-SET" evidence="9">
    <location>
        <begin position="295"/>
        <end position="311"/>
    </location>
</feature>
<dbReference type="OrthoDB" id="422362at2759"/>
<sequence>MDVKHSISVFFNFSHVANNNEILRHAIDEISDSLPKTVVRDRPGVVDRGVYCVGKSSKFAFRLPLGAGLQKMSRYSGFQLPSKYYNPALKKTRTKDWKPLYRNAYSSGMRSKLQRDRLARPACVCKNDCAEDCLNRALRYECSDAICKAANCTNRQIQEFYRQQKLGNAYTCGYEVFLAGQKGHGLRAIRDYTAGELILEYTGEIIDKSMLNERLLANRGTHFYILCMNKGMYIDASVRGSEARFANHSCDPNSQMELWLIDDEPHMCLFAGSQGIRNGDEICYNYNFSWFQGSEPLKCLCGAANCTGFMGTQA</sequence>
<protein>
    <recommendedName>
        <fullName evidence="13">SET domain-containing protein</fullName>
    </recommendedName>
</protein>
<dbReference type="InterPro" id="IPR006560">
    <property type="entry name" value="AWS_dom"/>
</dbReference>